<dbReference type="AlphaFoldDB" id="A0A6G1K7T4"/>
<gene>
    <name evidence="1" type="ORF">K504DRAFT_468170</name>
</gene>
<proteinExistence type="predicted"/>
<protein>
    <submittedName>
        <fullName evidence="1">Uncharacterized protein</fullName>
    </submittedName>
</protein>
<reference evidence="1" key="1">
    <citation type="journal article" date="2020" name="Stud. Mycol.">
        <title>101 Dothideomycetes genomes: a test case for predicting lifestyles and emergence of pathogens.</title>
        <authorList>
            <person name="Haridas S."/>
            <person name="Albert R."/>
            <person name="Binder M."/>
            <person name="Bloem J."/>
            <person name="Labutti K."/>
            <person name="Salamov A."/>
            <person name="Andreopoulos B."/>
            <person name="Baker S."/>
            <person name="Barry K."/>
            <person name="Bills G."/>
            <person name="Bluhm B."/>
            <person name="Cannon C."/>
            <person name="Castanera R."/>
            <person name="Culley D."/>
            <person name="Daum C."/>
            <person name="Ezra D."/>
            <person name="Gonzalez J."/>
            <person name="Henrissat B."/>
            <person name="Kuo A."/>
            <person name="Liang C."/>
            <person name="Lipzen A."/>
            <person name="Lutzoni F."/>
            <person name="Magnuson J."/>
            <person name="Mondo S."/>
            <person name="Nolan M."/>
            <person name="Ohm R."/>
            <person name="Pangilinan J."/>
            <person name="Park H.-J."/>
            <person name="Ramirez L."/>
            <person name="Alfaro M."/>
            <person name="Sun H."/>
            <person name="Tritt A."/>
            <person name="Yoshinaga Y."/>
            <person name="Zwiers L.-H."/>
            <person name="Turgeon B."/>
            <person name="Goodwin S."/>
            <person name="Spatafora J."/>
            <person name="Crous P."/>
            <person name="Grigoriev I."/>
        </authorList>
    </citation>
    <scope>NUCLEOTIDE SEQUENCE</scope>
    <source>
        <strain evidence="1">CBS 279.74</strain>
    </source>
</reference>
<organism evidence="1 2">
    <name type="scientific">Pleomassaria siparia CBS 279.74</name>
    <dbReference type="NCBI Taxonomy" id="1314801"/>
    <lineage>
        <taxon>Eukaryota</taxon>
        <taxon>Fungi</taxon>
        <taxon>Dikarya</taxon>
        <taxon>Ascomycota</taxon>
        <taxon>Pezizomycotina</taxon>
        <taxon>Dothideomycetes</taxon>
        <taxon>Pleosporomycetidae</taxon>
        <taxon>Pleosporales</taxon>
        <taxon>Pleomassariaceae</taxon>
        <taxon>Pleomassaria</taxon>
    </lineage>
</organism>
<keyword evidence="2" id="KW-1185">Reference proteome</keyword>
<dbReference type="Proteomes" id="UP000799428">
    <property type="component" value="Unassembled WGS sequence"/>
</dbReference>
<sequence length="88" mass="10233">MRRVVWFLFLLLILLLFCCYFSAIFLPFFCYFSAGFVPVFLPGRLWLDGWMDRGHGHVSWAVFGMLLPLQRAFSHWISVTGAGWARGL</sequence>
<evidence type="ECO:0000313" key="1">
    <source>
        <dbReference type="EMBL" id="KAF2708949.1"/>
    </source>
</evidence>
<dbReference type="EMBL" id="MU005771">
    <property type="protein sequence ID" value="KAF2708949.1"/>
    <property type="molecule type" value="Genomic_DNA"/>
</dbReference>
<name>A0A6G1K7T4_9PLEO</name>
<evidence type="ECO:0000313" key="2">
    <source>
        <dbReference type="Proteomes" id="UP000799428"/>
    </source>
</evidence>
<accession>A0A6G1K7T4</accession>